<evidence type="ECO:0000313" key="2">
    <source>
        <dbReference type="EMBL" id="CAA9549608.1"/>
    </source>
</evidence>
<accession>A0A6J4UFV2</accession>
<evidence type="ECO:0000256" key="1">
    <source>
        <dbReference type="SAM" id="MobiDB-lite"/>
    </source>
</evidence>
<dbReference type="AlphaFoldDB" id="A0A6J4UFV2"/>
<feature type="compositionally biased region" description="Basic residues" evidence="1">
    <location>
        <begin position="15"/>
        <end position="24"/>
    </location>
</feature>
<feature type="non-terminal residue" evidence="2">
    <location>
        <position position="1"/>
    </location>
</feature>
<name>A0A6J4UFV2_9BACT</name>
<feature type="region of interest" description="Disordered" evidence="1">
    <location>
        <begin position="15"/>
        <end position="54"/>
    </location>
</feature>
<dbReference type="EMBL" id="CADCWG010000103">
    <property type="protein sequence ID" value="CAA9549608.1"/>
    <property type="molecule type" value="Genomic_DNA"/>
</dbReference>
<organism evidence="2">
    <name type="scientific">uncultured Thermomicrobiales bacterium</name>
    <dbReference type="NCBI Taxonomy" id="1645740"/>
    <lineage>
        <taxon>Bacteria</taxon>
        <taxon>Pseudomonadati</taxon>
        <taxon>Thermomicrobiota</taxon>
        <taxon>Thermomicrobia</taxon>
        <taxon>Thermomicrobiales</taxon>
        <taxon>environmental samples</taxon>
    </lineage>
</organism>
<reference evidence="2" key="1">
    <citation type="submission" date="2020-02" db="EMBL/GenBank/DDBJ databases">
        <authorList>
            <person name="Meier V. D."/>
        </authorList>
    </citation>
    <scope>NUCLEOTIDE SEQUENCE</scope>
    <source>
        <strain evidence="2">AVDCRST_MAG49</strain>
    </source>
</reference>
<feature type="non-terminal residue" evidence="2">
    <location>
        <position position="66"/>
    </location>
</feature>
<proteinExistence type="predicted"/>
<feature type="compositionally biased region" description="Low complexity" evidence="1">
    <location>
        <begin position="25"/>
        <end position="42"/>
    </location>
</feature>
<sequence length="66" mass="7166">DRRLGTGAWLGRWRGWARPRRTGPRRASGPPARRARPFAARGPRSRRRVRASIPAGAAVGRAGGVV</sequence>
<protein>
    <submittedName>
        <fullName evidence="2">Uncharacterized protein</fullName>
    </submittedName>
</protein>
<gene>
    <name evidence="2" type="ORF">AVDCRST_MAG49-1660</name>
</gene>